<dbReference type="Gene3D" id="3.90.1150.10">
    <property type="entry name" value="Aspartate Aminotransferase, domain 1"/>
    <property type="match status" value="1"/>
</dbReference>
<dbReference type="InterPro" id="IPR015421">
    <property type="entry name" value="PyrdxlP-dep_Trfase_major"/>
</dbReference>
<evidence type="ECO:0000313" key="6">
    <source>
        <dbReference type="Proteomes" id="UP001237843"/>
    </source>
</evidence>
<dbReference type="PIRSF" id="PIRSF000390">
    <property type="entry name" value="PLP_StrS"/>
    <property type="match status" value="1"/>
</dbReference>
<dbReference type="SUPFAM" id="SSF53383">
    <property type="entry name" value="PLP-dependent transferases"/>
    <property type="match status" value="1"/>
</dbReference>
<dbReference type="InterPro" id="IPR015424">
    <property type="entry name" value="PyrdxlP-dep_Trfase"/>
</dbReference>
<comment type="caution">
    <text evidence="5">The sequence shown here is derived from an EMBL/GenBank/DDBJ whole genome shotgun (WGS) entry which is preliminary data.</text>
</comment>
<evidence type="ECO:0000256" key="4">
    <source>
        <dbReference type="RuleBase" id="RU004508"/>
    </source>
</evidence>
<keyword evidence="5" id="KW-0032">Aminotransferase</keyword>
<dbReference type="Pfam" id="PF01041">
    <property type="entry name" value="DegT_DnrJ_EryC1"/>
    <property type="match status" value="1"/>
</dbReference>
<reference evidence="5" key="1">
    <citation type="journal article" date="2023" name="Antibiotics">
        <title>Genomic Characterization of Antibiotic-Resistant Campylobacterales Isolated from Chilean Poultry Meat.</title>
        <authorList>
            <person name="Concha-Toloza M."/>
            <person name="Lopez-Cantillo M."/>
            <person name="Molina-Mora J.A."/>
            <person name="Collado L."/>
        </authorList>
    </citation>
    <scope>NUCLEOTIDE SEQUENCE</scope>
    <source>
        <strain evidence="5">FR1p273A</strain>
    </source>
</reference>
<proteinExistence type="inferred from homology"/>
<comment type="similarity">
    <text evidence="1 4">Belongs to the DegT/DnrJ/EryC1 family.</text>
</comment>
<accession>A0AAW6VQP0</accession>
<dbReference type="InterPro" id="IPR000653">
    <property type="entry name" value="DegT/StrS_aminotransferase"/>
</dbReference>
<dbReference type="PANTHER" id="PTHR30244">
    <property type="entry name" value="TRANSAMINASE"/>
    <property type="match status" value="1"/>
</dbReference>
<keyword evidence="5" id="KW-0808">Transferase</keyword>
<evidence type="ECO:0000313" key="5">
    <source>
        <dbReference type="EMBL" id="MDK2062599.1"/>
    </source>
</evidence>
<organism evidence="5 6">
    <name type="scientific">Aliarcobacter butzleri</name>
    <dbReference type="NCBI Taxonomy" id="28197"/>
    <lineage>
        <taxon>Bacteria</taxon>
        <taxon>Pseudomonadati</taxon>
        <taxon>Campylobacterota</taxon>
        <taxon>Epsilonproteobacteria</taxon>
        <taxon>Campylobacterales</taxon>
        <taxon>Arcobacteraceae</taxon>
        <taxon>Aliarcobacter</taxon>
    </lineage>
</organism>
<reference evidence="5" key="2">
    <citation type="submission" date="2023-02" db="EMBL/GenBank/DDBJ databases">
        <authorList>
            <person name="Concha-Toloza M."/>
            <person name="Lopez-Cantillo M."/>
            <person name="Molina-Mora J."/>
            <person name="Collado L."/>
        </authorList>
    </citation>
    <scope>NUCLEOTIDE SEQUENCE</scope>
    <source>
        <strain evidence="5">FR1p273A</strain>
    </source>
</reference>
<keyword evidence="3 4" id="KW-0663">Pyridoxal phosphate</keyword>
<feature type="active site" description="Proton acceptor" evidence="2">
    <location>
        <position position="187"/>
    </location>
</feature>
<gene>
    <name evidence="5" type="primary">pglE</name>
    <name evidence="5" type="ORF">PT520_08715</name>
</gene>
<dbReference type="CDD" id="cd00616">
    <property type="entry name" value="AHBA_syn"/>
    <property type="match status" value="1"/>
</dbReference>
<dbReference type="EC" id="2.6.1.34" evidence="5"/>
<dbReference type="Proteomes" id="UP001237843">
    <property type="component" value="Unassembled WGS sequence"/>
</dbReference>
<dbReference type="RefSeq" id="WP_284074838.1">
    <property type="nucleotide sequence ID" value="NZ_JAQTJH010000010.1"/>
</dbReference>
<dbReference type="AlphaFoldDB" id="A0AAW6VQP0"/>
<dbReference type="PANTHER" id="PTHR30244:SF34">
    <property type="entry name" value="DTDP-4-AMINO-4,6-DIDEOXYGALACTOSE TRANSAMINASE"/>
    <property type="match status" value="1"/>
</dbReference>
<evidence type="ECO:0000256" key="3">
    <source>
        <dbReference type="PIRSR" id="PIRSR000390-2"/>
    </source>
</evidence>
<dbReference type="EMBL" id="JAQTJH010000010">
    <property type="protein sequence ID" value="MDK2062599.1"/>
    <property type="molecule type" value="Genomic_DNA"/>
</dbReference>
<evidence type="ECO:0000256" key="2">
    <source>
        <dbReference type="PIRSR" id="PIRSR000390-1"/>
    </source>
</evidence>
<sequence>MNKRIFLSAPHMSGNELKYIEKVFESNYIAPLGEYVNKFEDSIKNYTKSENALAVTSGTAAIHLALRVLGIKEGNDVLASTFTFIGSINAILYQGANPIFIDSDKETWNLCPKLLNKYLCECNKKPKALIVTHLYGQCANIEKIADICNLHGVYLIEDAAESLGATYKGKHTGTFGDFGIYSFNGNKILTTSGGGMLVSSNKDWIEKAKFYSTQAKEPYIHYEHLEYGYNYRMSNVLATIGVGQMEVIEDRVAKKREIFEWYKEFLCDIKEIAFMPELENSRGNRWLTAITFEKSDYNKIMKALDEVNVESRPLWKPMHMQKLFENSKSILNSVSEELFSKGLCLASSTTMIKDDVKMICEVIKKNLDK</sequence>
<protein>
    <submittedName>
        <fullName evidence="5">UDP-N-acetylbacillosamine transaminase</fullName>
        <ecNumber evidence="5">2.6.1.34</ecNumber>
    </submittedName>
</protein>
<dbReference type="GO" id="GO:0000271">
    <property type="term" value="P:polysaccharide biosynthetic process"/>
    <property type="evidence" value="ECO:0007669"/>
    <property type="project" value="TreeGrafter"/>
</dbReference>
<evidence type="ECO:0000256" key="1">
    <source>
        <dbReference type="ARBA" id="ARBA00037999"/>
    </source>
</evidence>
<dbReference type="GO" id="GO:0047302">
    <property type="term" value="F:UDP-2-acetamido-4-amino-2,4,6-trideoxyglucose transaminase activity"/>
    <property type="evidence" value="ECO:0007669"/>
    <property type="project" value="UniProtKB-EC"/>
</dbReference>
<dbReference type="Gene3D" id="3.40.640.10">
    <property type="entry name" value="Type I PLP-dependent aspartate aminotransferase-like (Major domain)"/>
    <property type="match status" value="1"/>
</dbReference>
<name>A0AAW6VQP0_9BACT</name>
<dbReference type="GO" id="GO:0030170">
    <property type="term" value="F:pyridoxal phosphate binding"/>
    <property type="evidence" value="ECO:0007669"/>
    <property type="project" value="TreeGrafter"/>
</dbReference>
<feature type="modified residue" description="N6-(pyridoxal phosphate)lysine" evidence="3">
    <location>
        <position position="187"/>
    </location>
</feature>
<dbReference type="InterPro" id="IPR015422">
    <property type="entry name" value="PyrdxlP-dep_Trfase_small"/>
</dbReference>